<feature type="transmembrane region" description="Helical" evidence="11">
    <location>
        <begin position="313"/>
        <end position="332"/>
    </location>
</feature>
<accession>A0A0C3FVF8</accession>
<protein>
    <submittedName>
        <fullName evidence="12">Uncharacterized protein</fullName>
    </submittedName>
</protein>
<evidence type="ECO:0000256" key="6">
    <source>
        <dbReference type="ARBA" id="ARBA00022892"/>
    </source>
</evidence>
<evidence type="ECO:0000313" key="12">
    <source>
        <dbReference type="EMBL" id="KIM83454.1"/>
    </source>
</evidence>
<dbReference type="EMBL" id="KN832991">
    <property type="protein sequence ID" value="KIM83454.1"/>
    <property type="molecule type" value="Genomic_DNA"/>
</dbReference>
<evidence type="ECO:0000256" key="8">
    <source>
        <dbReference type="ARBA" id="ARBA00022989"/>
    </source>
</evidence>
<dbReference type="HOGENOM" id="CLU_083976_0_0_1"/>
<evidence type="ECO:0000256" key="1">
    <source>
        <dbReference type="ARBA" id="ARBA00004163"/>
    </source>
</evidence>
<evidence type="ECO:0000256" key="11">
    <source>
        <dbReference type="SAM" id="Phobius"/>
    </source>
</evidence>
<dbReference type="CDD" id="cd15860">
    <property type="entry name" value="SNARE_USE1"/>
    <property type="match status" value="1"/>
</dbReference>
<evidence type="ECO:0000256" key="5">
    <source>
        <dbReference type="ARBA" id="ARBA00022824"/>
    </source>
</evidence>
<evidence type="ECO:0000256" key="10">
    <source>
        <dbReference type="SAM" id="MobiDB-lite"/>
    </source>
</evidence>
<keyword evidence="3" id="KW-0813">Transport</keyword>
<evidence type="ECO:0000256" key="2">
    <source>
        <dbReference type="ARBA" id="ARBA00007891"/>
    </source>
</evidence>
<feature type="region of interest" description="Disordered" evidence="10">
    <location>
        <begin position="141"/>
        <end position="218"/>
    </location>
</feature>
<dbReference type="GO" id="GO:0005789">
    <property type="term" value="C:endoplasmic reticulum membrane"/>
    <property type="evidence" value="ECO:0007669"/>
    <property type="project" value="UniProtKB-SubCell"/>
</dbReference>
<dbReference type="GO" id="GO:0015031">
    <property type="term" value="P:protein transport"/>
    <property type="evidence" value="ECO:0007669"/>
    <property type="project" value="UniProtKB-KW"/>
</dbReference>
<dbReference type="GO" id="GO:0031201">
    <property type="term" value="C:SNARE complex"/>
    <property type="evidence" value="ECO:0007669"/>
    <property type="project" value="TreeGrafter"/>
</dbReference>
<dbReference type="OrthoDB" id="4506189at2759"/>
<evidence type="ECO:0000256" key="4">
    <source>
        <dbReference type="ARBA" id="ARBA00022692"/>
    </source>
</evidence>
<sequence>MVIPKSLIIPDIHDTVIVQCQEAFPIWRSISFDPTSMSLQTNEQTVHDRINLSRLVKRLENLVTNEDWSLQDNQHSAWIKTQGTLQKIKYARRLLKNVEADDPNPSSPKSAQRYRDIRMALDKTEEFILAVDKRVAPKRARPQPILPTIPIPQAETSSEAHSPDLRLSSPGTQAALADAPPKPSLPTDDLLLSPSETSALPSVLDERNATSSNPSIIDISASPFPLKPTKSTISANPSFMPNSNALQQELSDQLAYMATQLKRNAIHFSESLAKDQAVVEEAQGKIEGNFDVMQKERLRVRDLRGKTGSTTCLVVMSVVAVLIAFVIMVLVIRAT</sequence>
<dbReference type="GO" id="GO:0005484">
    <property type="term" value="F:SNAP receptor activity"/>
    <property type="evidence" value="ECO:0007669"/>
    <property type="project" value="TreeGrafter"/>
</dbReference>
<reference evidence="12 13" key="1">
    <citation type="submission" date="2014-04" db="EMBL/GenBank/DDBJ databases">
        <authorList>
            <consortium name="DOE Joint Genome Institute"/>
            <person name="Kuo A."/>
            <person name="Tarkka M."/>
            <person name="Buscot F."/>
            <person name="Kohler A."/>
            <person name="Nagy L.G."/>
            <person name="Floudas D."/>
            <person name="Copeland A."/>
            <person name="Barry K.W."/>
            <person name="Cichocki N."/>
            <person name="Veneault-Fourrey C."/>
            <person name="LaButti K."/>
            <person name="Lindquist E.A."/>
            <person name="Lipzen A."/>
            <person name="Lundell T."/>
            <person name="Morin E."/>
            <person name="Murat C."/>
            <person name="Sun H."/>
            <person name="Tunlid A."/>
            <person name="Henrissat B."/>
            <person name="Grigoriev I.V."/>
            <person name="Hibbett D.S."/>
            <person name="Martin F."/>
            <person name="Nordberg H.P."/>
            <person name="Cantor M.N."/>
            <person name="Hua S.X."/>
        </authorList>
    </citation>
    <scope>NUCLEOTIDE SEQUENCE [LARGE SCALE GENOMIC DNA]</scope>
    <source>
        <strain evidence="12 13">F 1598</strain>
    </source>
</reference>
<organism evidence="12 13">
    <name type="scientific">Piloderma croceum (strain F 1598)</name>
    <dbReference type="NCBI Taxonomy" id="765440"/>
    <lineage>
        <taxon>Eukaryota</taxon>
        <taxon>Fungi</taxon>
        <taxon>Dikarya</taxon>
        <taxon>Basidiomycota</taxon>
        <taxon>Agaricomycotina</taxon>
        <taxon>Agaricomycetes</taxon>
        <taxon>Agaricomycetidae</taxon>
        <taxon>Atheliales</taxon>
        <taxon>Atheliaceae</taxon>
        <taxon>Piloderma</taxon>
    </lineage>
</organism>
<dbReference type="PANTHER" id="PTHR13050">
    <property type="entry name" value="USE1-LIKE PROTEIN"/>
    <property type="match status" value="1"/>
</dbReference>
<reference evidence="13" key="2">
    <citation type="submission" date="2015-01" db="EMBL/GenBank/DDBJ databases">
        <title>Evolutionary Origins and Diversification of the Mycorrhizal Mutualists.</title>
        <authorList>
            <consortium name="DOE Joint Genome Institute"/>
            <consortium name="Mycorrhizal Genomics Consortium"/>
            <person name="Kohler A."/>
            <person name="Kuo A."/>
            <person name="Nagy L.G."/>
            <person name="Floudas D."/>
            <person name="Copeland A."/>
            <person name="Barry K.W."/>
            <person name="Cichocki N."/>
            <person name="Veneault-Fourrey C."/>
            <person name="LaButti K."/>
            <person name="Lindquist E.A."/>
            <person name="Lipzen A."/>
            <person name="Lundell T."/>
            <person name="Morin E."/>
            <person name="Murat C."/>
            <person name="Riley R."/>
            <person name="Ohm R."/>
            <person name="Sun H."/>
            <person name="Tunlid A."/>
            <person name="Henrissat B."/>
            <person name="Grigoriev I.V."/>
            <person name="Hibbett D.S."/>
            <person name="Martin F."/>
        </authorList>
    </citation>
    <scope>NUCLEOTIDE SEQUENCE [LARGE SCALE GENOMIC DNA]</scope>
    <source>
        <strain evidence="13">F 1598</strain>
    </source>
</reference>
<dbReference type="AlphaFoldDB" id="A0A0C3FVF8"/>
<evidence type="ECO:0000256" key="9">
    <source>
        <dbReference type="ARBA" id="ARBA00023136"/>
    </source>
</evidence>
<gene>
    <name evidence="12" type="ORF">PILCRDRAFT_444365</name>
</gene>
<dbReference type="Pfam" id="PF09753">
    <property type="entry name" value="Use1"/>
    <property type="match status" value="1"/>
</dbReference>
<proteinExistence type="inferred from homology"/>
<feature type="compositionally biased region" description="Low complexity" evidence="10">
    <location>
        <begin position="185"/>
        <end position="195"/>
    </location>
</feature>
<keyword evidence="6" id="KW-0931">ER-Golgi transport</keyword>
<keyword evidence="9 11" id="KW-0472">Membrane</keyword>
<dbReference type="PANTHER" id="PTHR13050:SF7">
    <property type="entry name" value="VESICLE TRANSPORT PROTEIN USE1"/>
    <property type="match status" value="1"/>
</dbReference>
<dbReference type="STRING" id="765440.A0A0C3FVF8"/>
<keyword evidence="5" id="KW-0256">Endoplasmic reticulum</keyword>
<evidence type="ECO:0000256" key="7">
    <source>
        <dbReference type="ARBA" id="ARBA00022927"/>
    </source>
</evidence>
<evidence type="ECO:0000256" key="3">
    <source>
        <dbReference type="ARBA" id="ARBA00022448"/>
    </source>
</evidence>
<dbReference type="InParanoid" id="A0A0C3FVF8"/>
<keyword evidence="13" id="KW-1185">Reference proteome</keyword>
<name>A0A0C3FVF8_PILCF</name>
<dbReference type="InterPro" id="IPR019150">
    <property type="entry name" value="Vesicle_transport_protein_Use1"/>
</dbReference>
<evidence type="ECO:0000313" key="13">
    <source>
        <dbReference type="Proteomes" id="UP000054166"/>
    </source>
</evidence>
<dbReference type="GO" id="GO:0006890">
    <property type="term" value="P:retrograde vesicle-mediated transport, Golgi to endoplasmic reticulum"/>
    <property type="evidence" value="ECO:0007669"/>
    <property type="project" value="TreeGrafter"/>
</dbReference>
<comment type="subcellular location">
    <subcellularLocation>
        <location evidence="1">Endoplasmic reticulum membrane</location>
        <topology evidence="1">Single-pass type IV membrane protein</topology>
    </subcellularLocation>
</comment>
<keyword evidence="8 11" id="KW-1133">Transmembrane helix</keyword>
<comment type="similarity">
    <text evidence="2">Belongs to the USE1 family.</text>
</comment>
<keyword evidence="7" id="KW-0653">Protein transport</keyword>
<dbReference type="Proteomes" id="UP000054166">
    <property type="component" value="Unassembled WGS sequence"/>
</dbReference>
<keyword evidence="4 11" id="KW-0812">Transmembrane</keyword>